<dbReference type="OrthoDB" id="9757650at2"/>
<accession>A0A1V9F7D0</accession>
<feature type="chain" id="PRO_5010712427" description="Gingipain domain-containing protein" evidence="1">
    <location>
        <begin position="19"/>
        <end position="1703"/>
    </location>
</feature>
<comment type="caution">
    <text evidence="3">The sequence shown here is derived from an EMBL/GenBank/DDBJ whole genome shotgun (WGS) entry which is preliminary data.</text>
</comment>
<reference evidence="4" key="1">
    <citation type="submission" date="2016-04" db="EMBL/GenBank/DDBJ databases">
        <authorList>
            <person name="Chen L."/>
            <person name="Zhuang W."/>
            <person name="Wang G."/>
        </authorList>
    </citation>
    <scope>NUCLEOTIDE SEQUENCE [LARGE SCALE GENOMIC DNA]</scope>
    <source>
        <strain evidence="4">17621</strain>
    </source>
</reference>
<evidence type="ECO:0000259" key="2">
    <source>
        <dbReference type="Pfam" id="PF01364"/>
    </source>
</evidence>
<dbReference type="InterPro" id="IPR001769">
    <property type="entry name" value="Gingipain"/>
</dbReference>
<dbReference type="InterPro" id="IPR013783">
    <property type="entry name" value="Ig-like_fold"/>
</dbReference>
<dbReference type="Pfam" id="PF01364">
    <property type="entry name" value="Peptidase_C25"/>
    <property type="match status" value="1"/>
</dbReference>
<keyword evidence="4" id="KW-1185">Reference proteome</keyword>
<dbReference type="EMBL" id="LVXG01000004">
    <property type="protein sequence ID" value="OQP54235.1"/>
    <property type="molecule type" value="Genomic_DNA"/>
</dbReference>
<dbReference type="Gene3D" id="3.40.50.1460">
    <property type="match status" value="1"/>
</dbReference>
<dbReference type="SUPFAM" id="SSF52129">
    <property type="entry name" value="Caspase-like"/>
    <property type="match status" value="1"/>
</dbReference>
<organism evidence="3 4">
    <name type="scientific">Niastella yeongjuensis</name>
    <dbReference type="NCBI Taxonomy" id="354355"/>
    <lineage>
        <taxon>Bacteria</taxon>
        <taxon>Pseudomonadati</taxon>
        <taxon>Bacteroidota</taxon>
        <taxon>Chitinophagia</taxon>
        <taxon>Chitinophagales</taxon>
        <taxon>Chitinophagaceae</taxon>
        <taxon>Niastella</taxon>
    </lineage>
</organism>
<protein>
    <recommendedName>
        <fullName evidence="2">Gingipain domain-containing protein</fullName>
    </recommendedName>
</protein>
<feature type="domain" description="Gingipain" evidence="2">
    <location>
        <begin position="404"/>
        <end position="782"/>
    </location>
</feature>
<evidence type="ECO:0000313" key="3">
    <source>
        <dbReference type="EMBL" id="OQP54235.1"/>
    </source>
</evidence>
<feature type="signal peptide" evidence="1">
    <location>
        <begin position="1"/>
        <end position="18"/>
    </location>
</feature>
<evidence type="ECO:0000256" key="1">
    <source>
        <dbReference type="SAM" id="SignalP"/>
    </source>
</evidence>
<sequence length="1703" mass="190186">MRKILTLLLLVAGFTAFSQKYNHEWIHYSQTYYKIRIANDGLYRIPKTLLDAYGLGGAQVQFLELWRNGERVPFYPSVSSGVLPSNGYIEFWGEKNDGKPDNALYRDPSYQHTKVYSLQSDTATYFLSVSNNTAAGIRYIDVNNDVAGNSLPVEPYFMYTSGYYYGTTPGNKPNLGVAWNVGSDVYSSSYDEGEFFASPNIDPASTLSTPLVNLNVYPAGQPSILKFGAAGNASNTRNIVVRANGVTVKDTVMSYYDDLVTTAPIDNNSISSGSLTVSFNNSCISGTDRMVVSFLELTYPRTFNFNGASNFKFELPAKSGGYFLRISNFAFGGALPVLYDRKNGERYTANLNGGVVEFALPGSAVSRHLVLVSEDGSNISTVTTMSSRNFVNYKALAATGQAMYIIVSNPILYVGSNGNNPVQDYKSYRESAAGGNKKVMIAEIGDLVDQFAFGINKHPLSVRNFIRYARDSFPKPPENVFLIGKGVTYYEYQVGDRAPGGYPLNNQLNLVPTFGYPGSDNLLSAEDLTVPVATTPIGRLSVVAGKEIEDYLEKVKEYELVQKNAGNTIADRAWMKNVVHVTGSTDSYLGTVLCNYMDIYRRIIEDTLYGGHVYTFCKASTSDIDQFSPDRLSKLFTEGISFLTYFGHSSATTLEFNIEDPYHYNNQGKYPVFFVNGCKAGDFFTYYAPRLQVNETLSEKFTLAKQRGAIAFIASTHFGVVNYLNMYLSSLYQILSSGDFDKPLGVTMRDAFQNMINGVGSYDFYARMHAEQMTLNGDPAIVINAQPKPDYVIEQSLIKVTPVFISLAEKEFDVKVIVKNLGKAVSDSVLFEIKQQYPNGTTGVLFSQKIRGVRESDSVVLTVPLLATRDKGLNKIIATIDGNGAITEISESNNTASQDFYIYEDEARPVFPYAYAITNDATEKLIASTANPESVSKNWVMEIDTAGAFNSNLLIRKTITTGGGIIEFDPGLHYLDSTVYYWRIAPDMPNPNDIRWNTVSFTYINGHVDGFSQSQYHQFKDDETVRVFLDSVDHTWKYGTRENSILINNGVFPAAATQAKDIGVTINYDDKIQSVCSVSGLVFYVFDSVSLAAWYNNDALLPGRFGSDPVCGVNRRWQFQFNFSQADTAKRRAILNFLDMIPSGSYVAVNNIFTSDYPWMNMFASEWQNDTAYFGHNNSIYHRLLEQGFVGVDSVNTTRAFIFLYRKDRRSLFPPQYVIGPGGLDIAKRISLLTKIITPDTLGYINSPKFGPAAKWRRVVWDGKSIENPSNDNPTVDVVGSDYTGKETVLFTLDKNTRDFDISNIDIRFYPFVQLKMRNIDSITVSPFQLKYWRVLYDPVPEGALAANIAFSARDTAFLSEKVPFSIAYKNISKLNFDSMLVRVSIIDRNNNTHVLSYSKYKPIVAGDTILVQAMVDTKDYAGNNVVQIEVNPDNDKPEYYHFNNVLYHNLYVIADQTSPLMDVTFDGVHILNKDIVSAKPHIQIKIKDESMYRLLSDTSISTVQVKYPDGNLRTYHFNDGDTLRFIPATSTSDNTATIEFTPQFTSQINPEGDDYELVVTGKDASGNKTGNMAYRIGFRVIAKPMISNLLNYPNPFSTSTAFVFTLTGSEIPQNLRIQILTVTGKIVREITTNELGPLHIGRNITDYKWDGRDQYGDKLANGVYLYRVITSLNGKTLDKYKASGDNTDKYFNNGYGKMYLMH</sequence>
<keyword evidence="1" id="KW-0732">Signal</keyword>
<dbReference type="InterPro" id="IPR029030">
    <property type="entry name" value="Caspase-like_dom_sf"/>
</dbReference>
<dbReference type="GO" id="GO:0006508">
    <property type="term" value="P:proteolysis"/>
    <property type="evidence" value="ECO:0007669"/>
    <property type="project" value="InterPro"/>
</dbReference>
<name>A0A1V9F7D0_9BACT</name>
<evidence type="ECO:0000313" key="4">
    <source>
        <dbReference type="Proteomes" id="UP000192610"/>
    </source>
</evidence>
<dbReference type="Gene3D" id="2.60.40.10">
    <property type="entry name" value="Immunoglobulins"/>
    <property type="match status" value="1"/>
</dbReference>
<dbReference type="GO" id="GO:0008234">
    <property type="term" value="F:cysteine-type peptidase activity"/>
    <property type="evidence" value="ECO:0007669"/>
    <property type="project" value="InterPro"/>
</dbReference>
<dbReference type="RefSeq" id="WP_081197542.1">
    <property type="nucleotide sequence ID" value="NZ_FOCZ01000011.1"/>
</dbReference>
<dbReference type="Gene3D" id="2.60.40.4070">
    <property type="match status" value="1"/>
</dbReference>
<dbReference type="Proteomes" id="UP000192610">
    <property type="component" value="Unassembled WGS sequence"/>
</dbReference>
<gene>
    <name evidence="3" type="ORF">A4H97_22320</name>
</gene>
<dbReference type="STRING" id="354355.SAMN05660816_05246"/>
<proteinExistence type="predicted"/>